<gene>
    <name evidence="2" type="ORF">GCM10017667_55340</name>
</gene>
<name>A0A919ERR6_STRFL</name>
<evidence type="ECO:0000256" key="1">
    <source>
        <dbReference type="SAM" id="MobiDB-lite"/>
    </source>
</evidence>
<accession>A0A919ERR6</accession>
<dbReference type="RefSeq" id="WP_190043392.1">
    <property type="nucleotide sequence ID" value="NZ_BNBE01000002.1"/>
</dbReference>
<sequence>MPVLDYRPFSHRRDEMDHLVGPRPRGERRRNSRRAHRRKIKRLETRTWRLEALHQTTETN</sequence>
<proteinExistence type="predicted"/>
<evidence type="ECO:0000313" key="2">
    <source>
        <dbReference type="EMBL" id="GHG14094.1"/>
    </source>
</evidence>
<evidence type="ECO:0000313" key="3">
    <source>
        <dbReference type="Proteomes" id="UP000632849"/>
    </source>
</evidence>
<dbReference type="Proteomes" id="UP000632849">
    <property type="component" value="Unassembled WGS sequence"/>
</dbReference>
<dbReference type="AlphaFoldDB" id="A0A919ERR6"/>
<organism evidence="2 3">
    <name type="scientific">Streptomyces filamentosus</name>
    <name type="common">Streptomyces roseosporus</name>
    <dbReference type="NCBI Taxonomy" id="67294"/>
    <lineage>
        <taxon>Bacteria</taxon>
        <taxon>Bacillati</taxon>
        <taxon>Actinomycetota</taxon>
        <taxon>Actinomycetes</taxon>
        <taxon>Kitasatosporales</taxon>
        <taxon>Streptomycetaceae</taxon>
        <taxon>Streptomyces</taxon>
    </lineage>
</organism>
<comment type="caution">
    <text evidence="2">The sequence shown here is derived from an EMBL/GenBank/DDBJ whole genome shotgun (WGS) entry which is preliminary data.</text>
</comment>
<keyword evidence="3" id="KW-1185">Reference proteome</keyword>
<dbReference type="EMBL" id="BNBE01000002">
    <property type="protein sequence ID" value="GHG14094.1"/>
    <property type="molecule type" value="Genomic_DNA"/>
</dbReference>
<feature type="region of interest" description="Disordered" evidence="1">
    <location>
        <begin position="1"/>
        <end position="40"/>
    </location>
</feature>
<reference evidence="2" key="2">
    <citation type="submission" date="2020-09" db="EMBL/GenBank/DDBJ databases">
        <authorList>
            <person name="Sun Q."/>
            <person name="Ohkuma M."/>
        </authorList>
    </citation>
    <scope>NUCLEOTIDE SEQUENCE</scope>
    <source>
        <strain evidence="2">JCM 4122</strain>
    </source>
</reference>
<feature type="compositionally biased region" description="Basic residues" evidence="1">
    <location>
        <begin position="26"/>
        <end position="40"/>
    </location>
</feature>
<feature type="compositionally biased region" description="Basic and acidic residues" evidence="1">
    <location>
        <begin position="11"/>
        <end position="20"/>
    </location>
</feature>
<protein>
    <submittedName>
        <fullName evidence="2">Uncharacterized protein</fullName>
    </submittedName>
</protein>
<reference evidence="2" key="1">
    <citation type="journal article" date="2014" name="Int. J. Syst. Evol. Microbiol.">
        <title>Complete genome sequence of Corynebacterium casei LMG S-19264T (=DSM 44701T), isolated from a smear-ripened cheese.</title>
        <authorList>
            <consortium name="US DOE Joint Genome Institute (JGI-PGF)"/>
            <person name="Walter F."/>
            <person name="Albersmeier A."/>
            <person name="Kalinowski J."/>
            <person name="Ruckert C."/>
        </authorList>
    </citation>
    <scope>NUCLEOTIDE SEQUENCE</scope>
    <source>
        <strain evidence="2">JCM 4122</strain>
    </source>
</reference>